<proteinExistence type="predicted"/>
<evidence type="ECO:0000313" key="2">
    <source>
        <dbReference type="Proteomes" id="UP000277579"/>
    </source>
</evidence>
<evidence type="ECO:0000313" key="1">
    <source>
        <dbReference type="EMBL" id="RKS25808.1"/>
    </source>
</evidence>
<reference evidence="1 2" key="1">
    <citation type="submission" date="2018-10" db="EMBL/GenBank/DDBJ databases">
        <title>Genomic Encyclopedia of Archaeal and Bacterial Type Strains, Phase II (KMG-II): from individual species to whole genera.</title>
        <authorList>
            <person name="Goeker M."/>
        </authorList>
    </citation>
    <scope>NUCLEOTIDE SEQUENCE [LARGE SCALE GENOMIC DNA]</scope>
    <source>
        <strain evidence="1 2">DSM 29537</strain>
    </source>
</reference>
<organism evidence="1 2">
    <name type="scientific">Flavobacterium endophyticum</name>
    <dbReference type="NCBI Taxonomy" id="1540163"/>
    <lineage>
        <taxon>Bacteria</taxon>
        <taxon>Pseudomonadati</taxon>
        <taxon>Bacteroidota</taxon>
        <taxon>Flavobacteriia</taxon>
        <taxon>Flavobacteriales</taxon>
        <taxon>Flavobacteriaceae</taxon>
        <taxon>Flavobacterium</taxon>
    </lineage>
</organism>
<gene>
    <name evidence="1" type="ORF">CLV94_0852</name>
</gene>
<dbReference type="EMBL" id="RBLC01000001">
    <property type="protein sequence ID" value="RKS25808.1"/>
    <property type="molecule type" value="Genomic_DNA"/>
</dbReference>
<dbReference type="Proteomes" id="UP000277579">
    <property type="component" value="Unassembled WGS sequence"/>
</dbReference>
<accession>A0A495MK47</accession>
<comment type="caution">
    <text evidence="1">The sequence shown here is derived from an EMBL/GenBank/DDBJ whole genome shotgun (WGS) entry which is preliminary data.</text>
</comment>
<keyword evidence="2" id="KW-1185">Reference proteome</keyword>
<dbReference type="AlphaFoldDB" id="A0A495MK47"/>
<dbReference type="OrthoDB" id="1346937at2"/>
<protein>
    <submittedName>
        <fullName evidence="1">Uncharacterized protein</fullName>
    </submittedName>
</protein>
<dbReference type="RefSeq" id="WP_121375182.1">
    <property type="nucleotide sequence ID" value="NZ_RBLC01000001.1"/>
</dbReference>
<sequence>MKTIIENFDSFQKCIGRSLKRNWPLLFVFCIASCTVHNQINREDFKNIPKKFSGKFYDQLDTVHVQYDNKIFTRSFMKQISNVDNINYSKPIQIDIENKELFLSFEDTRAKRYVLKFYGKHYKNKFVFHTNYETVSFPIVFVTKSMTKYSIYLPSEKEIVFEEHNVNEGMLLLFGAGNSHKSDNKFKLLPNE</sequence>
<name>A0A495MK47_9FLAO</name>